<dbReference type="RefSeq" id="WP_110400755.1">
    <property type="nucleotide sequence ID" value="NZ_QJJS01000008.1"/>
</dbReference>
<dbReference type="AlphaFoldDB" id="A0A318GZX6"/>
<keyword evidence="1" id="KW-0812">Transmembrane</keyword>
<dbReference type="Proteomes" id="UP000247811">
    <property type="component" value="Unassembled WGS sequence"/>
</dbReference>
<dbReference type="InterPro" id="IPR000326">
    <property type="entry name" value="PAP2/HPO"/>
</dbReference>
<dbReference type="SUPFAM" id="SSF48317">
    <property type="entry name" value="Acid phosphatase/Vanadium-dependent haloperoxidase"/>
    <property type="match status" value="1"/>
</dbReference>
<keyword evidence="1" id="KW-1133">Transmembrane helix</keyword>
<proteinExistence type="predicted"/>
<feature type="transmembrane region" description="Helical" evidence="1">
    <location>
        <begin position="160"/>
        <end position="179"/>
    </location>
</feature>
<reference evidence="3 4" key="1">
    <citation type="submission" date="2018-05" db="EMBL/GenBank/DDBJ databases">
        <title>Genomic Encyclopedia of Type Strains, Phase IV (KMG-IV): sequencing the most valuable type-strain genomes for metagenomic binning, comparative biology and taxonomic classification.</title>
        <authorList>
            <person name="Goeker M."/>
        </authorList>
    </citation>
    <scope>NUCLEOTIDE SEQUENCE [LARGE SCALE GENOMIC DNA]</scope>
    <source>
        <strain evidence="3 4">DSM 566</strain>
    </source>
</reference>
<dbReference type="OrthoDB" id="9813524at2"/>
<dbReference type="SMART" id="SM00014">
    <property type="entry name" value="acidPPc"/>
    <property type="match status" value="1"/>
</dbReference>
<feature type="transmembrane region" description="Helical" evidence="1">
    <location>
        <begin position="212"/>
        <end position="233"/>
    </location>
</feature>
<evidence type="ECO:0000313" key="4">
    <source>
        <dbReference type="Proteomes" id="UP000247811"/>
    </source>
</evidence>
<keyword evidence="1" id="KW-0472">Membrane</keyword>
<dbReference type="EMBL" id="QJJS01000008">
    <property type="protein sequence ID" value="PXW95802.1"/>
    <property type="molecule type" value="Genomic_DNA"/>
</dbReference>
<feature type="transmembrane region" description="Helical" evidence="1">
    <location>
        <begin position="186"/>
        <end position="206"/>
    </location>
</feature>
<feature type="transmembrane region" description="Helical" evidence="1">
    <location>
        <begin position="104"/>
        <end position="123"/>
    </location>
</feature>
<organism evidence="3 4">
    <name type="scientific">Sphaerotilus hippei</name>
    <dbReference type="NCBI Taxonomy" id="744406"/>
    <lineage>
        <taxon>Bacteria</taxon>
        <taxon>Pseudomonadati</taxon>
        <taxon>Pseudomonadota</taxon>
        <taxon>Betaproteobacteria</taxon>
        <taxon>Burkholderiales</taxon>
        <taxon>Sphaerotilaceae</taxon>
        <taxon>Sphaerotilus</taxon>
    </lineage>
</organism>
<comment type="caution">
    <text evidence="3">The sequence shown here is derived from an EMBL/GenBank/DDBJ whole genome shotgun (WGS) entry which is preliminary data.</text>
</comment>
<protein>
    <submittedName>
        <fullName evidence="3">Membrane-associated PAP2 superfamily phosphatase</fullName>
    </submittedName>
</protein>
<accession>A0A318GZX6</accession>
<name>A0A318GZX6_9BURK</name>
<evidence type="ECO:0000313" key="3">
    <source>
        <dbReference type="EMBL" id="PXW95802.1"/>
    </source>
</evidence>
<feature type="transmembrane region" description="Helical" evidence="1">
    <location>
        <begin position="73"/>
        <end position="92"/>
    </location>
</feature>
<dbReference type="CDD" id="cd03396">
    <property type="entry name" value="PAP2_like_6"/>
    <property type="match status" value="1"/>
</dbReference>
<dbReference type="Pfam" id="PF01569">
    <property type="entry name" value="PAP2"/>
    <property type="match status" value="1"/>
</dbReference>
<evidence type="ECO:0000256" key="1">
    <source>
        <dbReference type="SAM" id="Phobius"/>
    </source>
</evidence>
<feature type="domain" description="Phosphatidic acid phosphatase type 2/haloperoxidase" evidence="2">
    <location>
        <begin position="105"/>
        <end position="228"/>
    </location>
</feature>
<gene>
    <name evidence="3" type="ORF">C7444_10861</name>
</gene>
<sequence>MSAGPRPGRGSRRHLRGLGLWLLALLLTLLVFRTWPQTDPQVSRLFHDPTQPTRFIGDAHPLVHAVYQVVPHVGRWLSLISLVLVCIPRRRFGAGGPQRWRGRAIGLLAMLVLGLGLMVNWALKEHVGRPRPVHTLEFGGTVAHQPVGQVSTLCETNCSFVSGHAATGFVLIGIGLGAGPIVRRRWWAIGLVSGLLVGAGRVMQGGHFLSDILFAGLFMAGLALVVRWAWVGWRWRRRSRRRPA</sequence>
<dbReference type="InterPro" id="IPR036938">
    <property type="entry name" value="PAP2/HPO_sf"/>
</dbReference>
<dbReference type="Gene3D" id="1.20.144.10">
    <property type="entry name" value="Phosphatidic acid phosphatase type 2/haloperoxidase"/>
    <property type="match status" value="1"/>
</dbReference>
<keyword evidence="4" id="KW-1185">Reference proteome</keyword>
<evidence type="ECO:0000259" key="2">
    <source>
        <dbReference type="SMART" id="SM00014"/>
    </source>
</evidence>